<reference evidence="1 2" key="2">
    <citation type="submission" date="2018-11" db="EMBL/GenBank/DDBJ databases">
        <authorList>
            <consortium name="Pathogen Informatics"/>
        </authorList>
    </citation>
    <scope>NUCLEOTIDE SEQUENCE [LARGE SCALE GENOMIC DNA]</scope>
</reference>
<accession>A0A183E6Y2</accession>
<dbReference type="AlphaFoldDB" id="A0A183E6Y2"/>
<protein>
    <submittedName>
        <fullName evidence="1 3">Uncharacterized protein</fullName>
    </submittedName>
</protein>
<reference evidence="3" key="1">
    <citation type="submission" date="2016-06" db="UniProtKB">
        <authorList>
            <consortium name="WormBaseParasite"/>
        </authorList>
    </citation>
    <scope>IDENTIFICATION</scope>
</reference>
<evidence type="ECO:0000313" key="2">
    <source>
        <dbReference type="Proteomes" id="UP000271098"/>
    </source>
</evidence>
<evidence type="ECO:0000313" key="3">
    <source>
        <dbReference type="WBParaSite" id="GPUH_0001674501-mRNA-1"/>
    </source>
</evidence>
<name>A0A183E6Y2_9BILA</name>
<dbReference type="WBParaSite" id="GPUH_0001674501-mRNA-1">
    <property type="protein sequence ID" value="GPUH_0001674501-mRNA-1"/>
    <property type="gene ID" value="GPUH_0001674501"/>
</dbReference>
<sequence length="82" mass="8846">MFFKETPCKRSKDGTEMNITTTTSTVVPEGTKPSGARISIKRSMNRSMSESNVLKPNEGVLAEFASNALTPRYGIGASAFDV</sequence>
<dbReference type="Proteomes" id="UP000271098">
    <property type="component" value="Unassembled WGS sequence"/>
</dbReference>
<organism evidence="3">
    <name type="scientific">Gongylonema pulchrum</name>
    <dbReference type="NCBI Taxonomy" id="637853"/>
    <lineage>
        <taxon>Eukaryota</taxon>
        <taxon>Metazoa</taxon>
        <taxon>Ecdysozoa</taxon>
        <taxon>Nematoda</taxon>
        <taxon>Chromadorea</taxon>
        <taxon>Rhabditida</taxon>
        <taxon>Spirurina</taxon>
        <taxon>Spiruromorpha</taxon>
        <taxon>Spiruroidea</taxon>
        <taxon>Gongylonematidae</taxon>
        <taxon>Gongylonema</taxon>
    </lineage>
</organism>
<proteinExistence type="predicted"/>
<keyword evidence="2" id="KW-1185">Reference proteome</keyword>
<evidence type="ECO:0000313" key="1">
    <source>
        <dbReference type="EMBL" id="VDN28416.1"/>
    </source>
</evidence>
<dbReference type="EMBL" id="UYRT01084143">
    <property type="protein sequence ID" value="VDN28416.1"/>
    <property type="molecule type" value="Genomic_DNA"/>
</dbReference>
<gene>
    <name evidence="1" type="ORF">GPUH_LOCUS16723</name>
</gene>